<dbReference type="InterPro" id="IPR035901">
    <property type="entry name" value="GIY-YIG_endonuc_sf"/>
</dbReference>
<name>A0A9Q4PWA9_9EURY</name>
<feature type="compositionally biased region" description="Polar residues" evidence="1">
    <location>
        <begin position="181"/>
        <end position="193"/>
    </location>
</feature>
<feature type="domain" description="GIY-YIG" evidence="2">
    <location>
        <begin position="224"/>
        <end position="253"/>
    </location>
</feature>
<reference evidence="3" key="1">
    <citation type="submission" date="2022-01" db="EMBL/GenBank/DDBJ databases">
        <title>Draft genome of Methanogenium marinum DSM 15558.</title>
        <authorList>
            <person name="Chen S.-C."/>
            <person name="You Y.-T."/>
        </authorList>
    </citation>
    <scope>NUCLEOTIDE SEQUENCE</scope>
    <source>
        <strain evidence="3">DSM 15558</strain>
    </source>
</reference>
<dbReference type="EMBL" id="JAKELO010000002">
    <property type="protein sequence ID" value="MDE4907166.1"/>
    <property type="molecule type" value="Genomic_DNA"/>
</dbReference>
<feature type="region of interest" description="Disordered" evidence="1">
    <location>
        <begin position="153"/>
        <end position="197"/>
    </location>
</feature>
<gene>
    <name evidence="3" type="ORF">L0665_00795</name>
</gene>
<protein>
    <submittedName>
        <fullName evidence="3">GIY-YIG nuclease family protein</fullName>
    </submittedName>
</protein>
<proteinExistence type="predicted"/>
<dbReference type="InterPro" id="IPR000305">
    <property type="entry name" value="GIY-YIG_endonuc"/>
</dbReference>
<evidence type="ECO:0000256" key="1">
    <source>
        <dbReference type="SAM" id="MobiDB-lite"/>
    </source>
</evidence>
<evidence type="ECO:0000313" key="3">
    <source>
        <dbReference type="EMBL" id="MDE4907166.1"/>
    </source>
</evidence>
<keyword evidence="4" id="KW-1185">Reference proteome</keyword>
<dbReference type="RefSeq" id="WP_274923830.1">
    <property type="nucleotide sequence ID" value="NZ_JAKELO010000002.1"/>
</dbReference>
<evidence type="ECO:0000259" key="2">
    <source>
        <dbReference type="Pfam" id="PF01541"/>
    </source>
</evidence>
<dbReference type="Gene3D" id="3.40.1440.10">
    <property type="entry name" value="GIY-YIG endonuclease"/>
    <property type="match status" value="1"/>
</dbReference>
<dbReference type="Pfam" id="PF01541">
    <property type="entry name" value="GIY-YIG"/>
    <property type="match status" value="1"/>
</dbReference>
<evidence type="ECO:0000313" key="4">
    <source>
        <dbReference type="Proteomes" id="UP001143747"/>
    </source>
</evidence>
<dbReference type="Proteomes" id="UP001143747">
    <property type="component" value="Unassembled WGS sequence"/>
</dbReference>
<comment type="caution">
    <text evidence="3">The sequence shown here is derived from an EMBL/GenBank/DDBJ whole genome shotgun (WGS) entry which is preliminary data.</text>
</comment>
<dbReference type="AlphaFoldDB" id="A0A9Q4PWA9"/>
<sequence length="298" mass="34028">MTTANPSEDQIPPSYLTPSWGGLSWTRWVPLENKHRDLSRIPTEPGLYRARPVDGKILAYIGQTGRSLRQRMRELRVFYNSPDEMPWNDPHTAAQSLWAWRDTEGCDFEVSVAPLPNHGGSDGRRHRMGQEAYLLWKYRCEHGSSTLCNHGRFHPHYSRSTNRSAGRRGGRLPAGEINSAAGPSSSPLHNTGSPEEGNWMGLAWEPPLPLQKESLTKFSEWPALYMMMNPSGEVIYIGETKSLRSRLTSHVKTFRDEEVRVSHVLCPDMTEHYQRFEWENDCIGAWVERTGGPPKRQF</sequence>
<dbReference type="SUPFAM" id="SSF82771">
    <property type="entry name" value="GIY-YIG endonuclease"/>
    <property type="match status" value="1"/>
</dbReference>
<accession>A0A9Q4PWA9</accession>
<organism evidence="3 4">
    <name type="scientific">Methanogenium marinum</name>
    <dbReference type="NCBI Taxonomy" id="348610"/>
    <lineage>
        <taxon>Archaea</taxon>
        <taxon>Methanobacteriati</taxon>
        <taxon>Methanobacteriota</taxon>
        <taxon>Stenosarchaea group</taxon>
        <taxon>Methanomicrobia</taxon>
        <taxon>Methanomicrobiales</taxon>
        <taxon>Methanomicrobiaceae</taxon>
        <taxon>Methanogenium</taxon>
    </lineage>
</organism>